<evidence type="ECO:0000256" key="5">
    <source>
        <dbReference type="ARBA" id="ARBA00022801"/>
    </source>
</evidence>
<evidence type="ECO:0000256" key="6">
    <source>
        <dbReference type="ARBA" id="ARBA00023102"/>
    </source>
</evidence>
<dbReference type="EC" id="3.1.3.15" evidence="3 8"/>
<sequence>MKVDYHVHLEEGPYSLGWLNRTAEALRPFFCTAKQTHSREWLDAFFPQLAERLRNGAFSAEWLDLYRLRAKQVGLAAVGVVDHLYRFREYKAYYEAHLHLAGDQLGGLQRRWLEQVCVTSLDDFVTFVEGQKQRWAEDGIELKVGIELDYFPGGEAVLADVTGAYPWDYCIGSVHFLQGWGFDNPDTRERFQQTDLYMLYGRYFSLVEQAVSSRLFDVVAHPDSLKAFGYRPDEAALLSYYQRIARALKETGTATEINTGLLYRYPVREMCPSLRFLEILAQHGVAVTTSSDAHFPDQVGHHLDEARELLKRAGFRTIAVFDRRRREQVDLF</sequence>
<protein>
    <recommendedName>
        <fullName evidence="3 8">Histidinol-phosphatase</fullName>
        <shortName evidence="8">HolPase</shortName>
        <ecNumber evidence="3 8">3.1.3.15</ecNumber>
    </recommendedName>
</protein>
<dbReference type="NCBIfam" id="NF005596">
    <property type="entry name" value="PRK07328.1"/>
    <property type="match status" value="1"/>
</dbReference>
<comment type="catalytic activity">
    <reaction evidence="7 8">
        <text>L-histidinol phosphate + H2O = L-histidinol + phosphate</text>
        <dbReference type="Rhea" id="RHEA:14465"/>
        <dbReference type="ChEBI" id="CHEBI:15377"/>
        <dbReference type="ChEBI" id="CHEBI:43474"/>
        <dbReference type="ChEBI" id="CHEBI:57699"/>
        <dbReference type="ChEBI" id="CHEBI:57980"/>
        <dbReference type="EC" id="3.1.3.15"/>
    </reaction>
</comment>
<evidence type="ECO:0000256" key="1">
    <source>
        <dbReference type="ARBA" id="ARBA00004970"/>
    </source>
</evidence>
<dbReference type="AlphaFoldDB" id="A0A9X3Z4F3"/>
<reference evidence="10" key="1">
    <citation type="submission" date="2022-12" db="EMBL/GenBank/DDBJ databases">
        <title>Draft genome sequence of the thermophilic strain Brevibacillus thermoruber HT42, isolated from Los Humeros, Puebla, Mexico, with biotechnological potential.</title>
        <authorList>
            <person name="Lara Sanchez J."/>
            <person name="Solis Palacios R."/>
            <person name="Bustos Baena A.S."/>
            <person name="Ruz Baez A.E."/>
            <person name="Espinosa Luna G."/>
            <person name="Oliart Ros R.M."/>
        </authorList>
    </citation>
    <scope>NUCLEOTIDE SEQUENCE</scope>
    <source>
        <strain evidence="10">HT42</strain>
    </source>
</reference>
<dbReference type="NCBIfam" id="TIGR01856">
    <property type="entry name" value="hisJ_fam"/>
    <property type="match status" value="1"/>
</dbReference>
<dbReference type="SUPFAM" id="SSF89550">
    <property type="entry name" value="PHP domain-like"/>
    <property type="match status" value="1"/>
</dbReference>
<accession>A0A9X3Z4F3</accession>
<evidence type="ECO:0000256" key="3">
    <source>
        <dbReference type="ARBA" id="ARBA00013085"/>
    </source>
</evidence>
<dbReference type="Pfam" id="PF02811">
    <property type="entry name" value="PHP"/>
    <property type="match status" value="1"/>
</dbReference>
<keyword evidence="6 8" id="KW-0368">Histidine biosynthesis</keyword>
<evidence type="ECO:0000313" key="11">
    <source>
        <dbReference type="Proteomes" id="UP001151071"/>
    </source>
</evidence>
<evidence type="ECO:0000256" key="7">
    <source>
        <dbReference type="ARBA" id="ARBA00049158"/>
    </source>
</evidence>
<comment type="similarity">
    <text evidence="2 8">Belongs to the PHP hydrolase family. HisK subfamily.</text>
</comment>
<dbReference type="GO" id="GO:0005737">
    <property type="term" value="C:cytoplasm"/>
    <property type="evidence" value="ECO:0007669"/>
    <property type="project" value="TreeGrafter"/>
</dbReference>
<dbReference type="GO" id="GO:0004401">
    <property type="term" value="F:histidinol-phosphatase activity"/>
    <property type="evidence" value="ECO:0007669"/>
    <property type="project" value="UniProtKB-UniRule"/>
</dbReference>
<dbReference type="PANTHER" id="PTHR21039">
    <property type="entry name" value="HISTIDINOL PHOSPHATASE-RELATED"/>
    <property type="match status" value="1"/>
</dbReference>
<evidence type="ECO:0000256" key="4">
    <source>
        <dbReference type="ARBA" id="ARBA00022605"/>
    </source>
</evidence>
<gene>
    <name evidence="10" type="ORF">O3V59_14290</name>
</gene>
<dbReference type="NCBIfam" id="NF005235">
    <property type="entry name" value="PRK06740.1"/>
    <property type="match status" value="1"/>
</dbReference>
<organism evidence="10 11">
    <name type="scientific">Brevibacillus thermoruber</name>
    <dbReference type="NCBI Taxonomy" id="33942"/>
    <lineage>
        <taxon>Bacteria</taxon>
        <taxon>Bacillati</taxon>
        <taxon>Bacillota</taxon>
        <taxon>Bacilli</taxon>
        <taxon>Bacillales</taxon>
        <taxon>Paenibacillaceae</taxon>
        <taxon>Brevibacillus</taxon>
    </lineage>
</organism>
<comment type="pathway">
    <text evidence="1 8">Amino-acid biosynthesis; L-histidine biosynthesis; L-histidine from 5-phospho-alpha-D-ribose 1-diphosphate: step 8/9.</text>
</comment>
<proteinExistence type="inferred from homology"/>
<evidence type="ECO:0000259" key="9">
    <source>
        <dbReference type="Pfam" id="PF02811"/>
    </source>
</evidence>
<evidence type="ECO:0000256" key="2">
    <source>
        <dbReference type="ARBA" id="ARBA00009152"/>
    </source>
</evidence>
<evidence type="ECO:0000313" key="10">
    <source>
        <dbReference type="EMBL" id="MDA5109535.1"/>
    </source>
</evidence>
<dbReference type="Gene3D" id="3.20.20.140">
    <property type="entry name" value="Metal-dependent hydrolases"/>
    <property type="match status" value="1"/>
</dbReference>
<evidence type="ECO:0000256" key="8">
    <source>
        <dbReference type="RuleBase" id="RU366003"/>
    </source>
</evidence>
<keyword evidence="4 8" id="KW-0028">Amino-acid biosynthesis</keyword>
<name>A0A9X3Z4F3_9BACL</name>
<dbReference type="RefSeq" id="WP_065067075.1">
    <property type="nucleotide sequence ID" value="NZ_JAPYYP010000018.1"/>
</dbReference>
<dbReference type="InterPro" id="IPR010140">
    <property type="entry name" value="Histidinol_P_phosphatase_HisJ"/>
</dbReference>
<keyword evidence="11" id="KW-1185">Reference proteome</keyword>
<dbReference type="Proteomes" id="UP001151071">
    <property type="component" value="Unassembled WGS sequence"/>
</dbReference>
<dbReference type="EMBL" id="JAPYYP010000018">
    <property type="protein sequence ID" value="MDA5109535.1"/>
    <property type="molecule type" value="Genomic_DNA"/>
</dbReference>
<dbReference type="CDD" id="cd12110">
    <property type="entry name" value="PHP_HisPPase_Hisj_like"/>
    <property type="match status" value="1"/>
</dbReference>
<dbReference type="InterPro" id="IPR016195">
    <property type="entry name" value="Pol/histidinol_Pase-like"/>
</dbReference>
<keyword evidence="5 8" id="KW-0378">Hydrolase</keyword>
<dbReference type="InterPro" id="IPR004013">
    <property type="entry name" value="PHP_dom"/>
</dbReference>
<comment type="caution">
    <text evidence="10">The sequence shown here is derived from an EMBL/GenBank/DDBJ whole genome shotgun (WGS) entry which is preliminary data.</text>
</comment>
<dbReference type="GO" id="GO:0000105">
    <property type="term" value="P:L-histidine biosynthetic process"/>
    <property type="evidence" value="ECO:0007669"/>
    <property type="project" value="UniProtKB-UniRule"/>
</dbReference>
<feature type="domain" description="PHP" evidence="9">
    <location>
        <begin position="68"/>
        <end position="259"/>
    </location>
</feature>
<dbReference type="PANTHER" id="PTHR21039:SF0">
    <property type="entry name" value="HISTIDINOL-PHOSPHATASE"/>
    <property type="match status" value="1"/>
</dbReference>